<gene>
    <name evidence="1" type="ORF">PF009_g20636</name>
</gene>
<sequence length="42" mass="4826">MPRAVELRIRRFLPRWTLNGTVELEKFLTCAMQVRSGATSSC</sequence>
<dbReference type="Proteomes" id="UP000429523">
    <property type="component" value="Unassembled WGS sequence"/>
</dbReference>
<proteinExistence type="predicted"/>
<organism evidence="1 2">
    <name type="scientific">Phytophthora fragariae</name>
    <dbReference type="NCBI Taxonomy" id="53985"/>
    <lineage>
        <taxon>Eukaryota</taxon>
        <taxon>Sar</taxon>
        <taxon>Stramenopiles</taxon>
        <taxon>Oomycota</taxon>
        <taxon>Peronosporomycetes</taxon>
        <taxon>Peronosporales</taxon>
        <taxon>Peronosporaceae</taxon>
        <taxon>Phytophthora</taxon>
    </lineage>
</organism>
<reference evidence="1 2" key="1">
    <citation type="submission" date="2018-08" db="EMBL/GenBank/DDBJ databases">
        <title>Genomic investigation of the strawberry pathogen Phytophthora fragariae indicates pathogenicity is determined by transcriptional variation in three key races.</title>
        <authorList>
            <person name="Adams T.M."/>
            <person name="Armitage A.D."/>
            <person name="Sobczyk M.K."/>
            <person name="Bates H.J."/>
            <person name="Dunwell J.M."/>
            <person name="Nellist C.F."/>
            <person name="Harrison R.J."/>
        </authorList>
    </citation>
    <scope>NUCLEOTIDE SEQUENCE [LARGE SCALE GENOMIC DNA]</scope>
    <source>
        <strain evidence="1 2">NOV-9</strain>
    </source>
</reference>
<evidence type="ECO:0000313" key="1">
    <source>
        <dbReference type="EMBL" id="KAE8929244.1"/>
    </source>
</evidence>
<protein>
    <submittedName>
        <fullName evidence="1">Uncharacterized protein</fullName>
    </submittedName>
</protein>
<accession>A0A6A3E656</accession>
<evidence type="ECO:0000313" key="2">
    <source>
        <dbReference type="Proteomes" id="UP000429523"/>
    </source>
</evidence>
<dbReference type="AlphaFoldDB" id="A0A6A3E656"/>
<dbReference type="EMBL" id="QXGF01001551">
    <property type="protein sequence ID" value="KAE8929244.1"/>
    <property type="molecule type" value="Genomic_DNA"/>
</dbReference>
<name>A0A6A3E656_9STRA</name>
<comment type="caution">
    <text evidence="1">The sequence shown here is derived from an EMBL/GenBank/DDBJ whole genome shotgun (WGS) entry which is preliminary data.</text>
</comment>